<organism evidence="2">
    <name type="scientific">marine sediment metagenome</name>
    <dbReference type="NCBI Taxonomy" id="412755"/>
    <lineage>
        <taxon>unclassified sequences</taxon>
        <taxon>metagenomes</taxon>
        <taxon>ecological metagenomes</taxon>
    </lineage>
</organism>
<proteinExistence type="predicted"/>
<sequence length="275" mass="30615">MDPTPGMSLAENLWVRVLLFDNIKECRLSCESGFSLVGKENGAKAVFDAGAETIVITLSNGSVKAGEHVFGEEVTLQPDTPFVFDLNGKQYRGNLRLIVNRDSKTFDAINVVPAESYLAGVVGAEMPSYWEGEALKAQAIAARTYCLYTKMNSGKDRRWDVKGTQAHQVYDGIKAETKTVWTAIRQTAGKVLVHKDSEGDEKMFPTFYSSTCGGNSSSYGIGEWVSLHLTRDEHTKFHNLWITKIGVRSHGLFDWIRLSRIWVIRIINISGICNK</sequence>
<protein>
    <recommendedName>
        <fullName evidence="1">Sporulation stage II protein D amidase enhancer LytB N-terminal domain-containing protein</fullName>
    </recommendedName>
</protein>
<gene>
    <name evidence="2" type="ORF">LCGC14_2986910</name>
</gene>
<accession>A0A0F8XSI0</accession>
<feature type="domain" description="Sporulation stage II protein D amidase enhancer LytB N-terminal" evidence="1">
    <location>
        <begin position="104"/>
        <end position="194"/>
    </location>
</feature>
<dbReference type="EMBL" id="LAZR01061145">
    <property type="protein sequence ID" value="KKK64170.1"/>
    <property type="molecule type" value="Genomic_DNA"/>
</dbReference>
<reference evidence="2" key="1">
    <citation type="journal article" date="2015" name="Nature">
        <title>Complex archaea that bridge the gap between prokaryotes and eukaryotes.</title>
        <authorList>
            <person name="Spang A."/>
            <person name="Saw J.H."/>
            <person name="Jorgensen S.L."/>
            <person name="Zaremba-Niedzwiedzka K."/>
            <person name="Martijn J."/>
            <person name="Lind A.E."/>
            <person name="van Eijk R."/>
            <person name="Schleper C."/>
            <person name="Guy L."/>
            <person name="Ettema T.J."/>
        </authorList>
    </citation>
    <scope>NUCLEOTIDE SEQUENCE</scope>
</reference>
<dbReference type="AlphaFoldDB" id="A0A0F8XSI0"/>
<evidence type="ECO:0000313" key="2">
    <source>
        <dbReference type="EMBL" id="KKK64170.1"/>
    </source>
</evidence>
<evidence type="ECO:0000259" key="1">
    <source>
        <dbReference type="Pfam" id="PF08486"/>
    </source>
</evidence>
<dbReference type="GO" id="GO:0030435">
    <property type="term" value="P:sporulation resulting in formation of a cellular spore"/>
    <property type="evidence" value="ECO:0007669"/>
    <property type="project" value="InterPro"/>
</dbReference>
<dbReference type="NCBIfam" id="TIGR02669">
    <property type="entry name" value="SpoIID_LytB"/>
    <property type="match status" value="1"/>
</dbReference>
<dbReference type="InterPro" id="IPR013693">
    <property type="entry name" value="SpoIID/LytB_N"/>
</dbReference>
<comment type="caution">
    <text evidence="2">The sequence shown here is derived from an EMBL/GenBank/DDBJ whole genome shotgun (WGS) entry which is preliminary data.</text>
</comment>
<dbReference type="InterPro" id="IPR013486">
    <property type="entry name" value="SpoIID/LytB"/>
</dbReference>
<dbReference type="Pfam" id="PF08486">
    <property type="entry name" value="SpoIID"/>
    <property type="match status" value="1"/>
</dbReference>
<name>A0A0F8XSI0_9ZZZZ</name>